<gene>
    <name evidence="3" type="ORF">CTOB1V02_LOCUS4465</name>
</gene>
<feature type="transmembrane region" description="Helical" evidence="2">
    <location>
        <begin position="109"/>
        <end position="131"/>
    </location>
</feature>
<name>A0A7R8WBZ8_9CRUS</name>
<sequence length="365" mass="40983">METTTPGSIDVSTSSGLDPGVPVARDTDNTKWSMAFPSYQNRNHAAASEGIAGHGDTQILTAEEQEAAVELESAATNWIVATWKLKDSHIISRAGADAMQYLSFQRHMIVFMALVTAISLLIILPVNILLGDQEGSPFAITTISNIEKTSAILWLHIIIGISMLPLGILVMRQYTKTLTRTIHEERGAKTLMISHIPRSQCSLQLISQHFHEAYPRMEVTDIQLAYDVQKLTNLNIQKESVTQARLTAEYHFRTTGERMKMAPYHGGYFFGCCCKQVDALEFYLNEELRYSARVEAERLVSLEKPLGIAFVTFKTSQDAQDVKMDLDTWSTYFRKKEPAKSSVSDQLMVSRWNAILAPAPKDIYW</sequence>
<dbReference type="PANTHER" id="PTHR13018">
    <property type="entry name" value="PROBABLE MEMBRANE PROTEIN DUF221-RELATED"/>
    <property type="match status" value="1"/>
</dbReference>
<dbReference type="InterPro" id="IPR032880">
    <property type="entry name" value="CSC1/OSCA1-like_N"/>
</dbReference>
<feature type="region of interest" description="Disordered" evidence="1">
    <location>
        <begin position="1"/>
        <end position="24"/>
    </location>
</feature>
<reference evidence="3" key="1">
    <citation type="submission" date="2020-11" db="EMBL/GenBank/DDBJ databases">
        <authorList>
            <person name="Tran Van P."/>
        </authorList>
    </citation>
    <scope>NUCLEOTIDE SEQUENCE</scope>
</reference>
<proteinExistence type="predicted"/>
<keyword evidence="2" id="KW-1133">Transmembrane helix</keyword>
<keyword evidence="2" id="KW-0812">Transmembrane</keyword>
<evidence type="ECO:0000313" key="3">
    <source>
        <dbReference type="EMBL" id="CAD7226547.1"/>
    </source>
</evidence>
<dbReference type="GO" id="GO:0005886">
    <property type="term" value="C:plasma membrane"/>
    <property type="evidence" value="ECO:0007669"/>
    <property type="project" value="TreeGrafter"/>
</dbReference>
<dbReference type="OrthoDB" id="1689567at2759"/>
<dbReference type="InterPro" id="IPR045122">
    <property type="entry name" value="Csc1-like"/>
</dbReference>
<evidence type="ECO:0000256" key="1">
    <source>
        <dbReference type="SAM" id="MobiDB-lite"/>
    </source>
</evidence>
<dbReference type="PANTHER" id="PTHR13018:SF5">
    <property type="entry name" value="RE44586P"/>
    <property type="match status" value="1"/>
</dbReference>
<protein>
    <submittedName>
        <fullName evidence="3">Uncharacterized protein</fullName>
    </submittedName>
</protein>
<feature type="transmembrane region" description="Helical" evidence="2">
    <location>
        <begin position="151"/>
        <end position="171"/>
    </location>
</feature>
<organism evidence="3">
    <name type="scientific">Cyprideis torosa</name>
    <dbReference type="NCBI Taxonomy" id="163714"/>
    <lineage>
        <taxon>Eukaryota</taxon>
        <taxon>Metazoa</taxon>
        <taxon>Ecdysozoa</taxon>
        <taxon>Arthropoda</taxon>
        <taxon>Crustacea</taxon>
        <taxon>Oligostraca</taxon>
        <taxon>Ostracoda</taxon>
        <taxon>Podocopa</taxon>
        <taxon>Podocopida</taxon>
        <taxon>Cytherocopina</taxon>
        <taxon>Cytheroidea</taxon>
        <taxon>Cytherideidae</taxon>
        <taxon>Cyprideis</taxon>
    </lineage>
</organism>
<dbReference type="AlphaFoldDB" id="A0A7R8WBZ8"/>
<keyword evidence="2" id="KW-0472">Membrane</keyword>
<dbReference type="Pfam" id="PF13967">
    <property type="entry name" value="RSN1_TM"/>
    <property type="match status" value="1"/>
</dbReference>
<dbReference type="InterPro" id="IPR027815">
    <property type="entry name" value="CSC1/OSCA1-like_cyt"/>
</dbReference>
<dbReference type="GO" id="GO:0005227">
    <property type="term" value="F:calcium-activated cation channel activity"/>
    <property type="evidence" value="ECO:0007669"/>
    <property type="project" value="InterPro"/>
</dbReference>
<dbReference type="EMBL" id="OB660857">
    <property type="protein sequence ID" value="CAD7226547.1"/>
    <property type="molecule type" value="Genomic_DNA"/>
</dbReference>
<dbReference type="Pfam" id="PF14703">
    <property type="entry name" value="PHM7_cyt"/>
    <property type="match status" value="1"/>
</dbReference>
<evidence type="ECO:0000256" key="2">
    <source>
        <dbReference type="SAM" id="Phobius"/>
    </source>
</evidence>
<feature type="compositionally biased region" description="Polar residues" evidence="1">
    <location>
        <begin position="1"/>
        <end position="16"/>
    </location>
</feature>
<accession>A0A7R8WBZ8</accession>